<dbReference type="Proteomes" id="UP001597260">
    <property type="component" value="Unassembled WGS sequence"/>
</dbReference>
<proteinExistence type="inferred from homology"/>
<dbReference type="PANTHER" id="PTHR30126">
    <property type="entry name" value="HTH-TYPE TRANSCRIPTIONAL REGULATOR"/>
    <property type="match status" value="1"/>
</dbReference>
<evidence type="ECO:0000313" key="6">
    <source>
        <dbReference type="EMBL" id="MFD1319783.1"/>
    </source>
</evidence>
<evidence type="ECO:0000313" key="7">
    <source>
        <dbReference type="Proteomes" id="UP001597260"/>
    </source>
</evidence>
<comment type="caution">
    <text evidence="6">The sequence shown here is derived from an EMBL/GenBank/DDBJ whole genome shotgun (WGS) entry which is preliminary data.</text>
</comment>
<name>A0ABW3Y7L2_9ACTN</name>
<dbReference type="Pfam" id="PF00126">
    <property type="entry name" value="HTH_1"/>
    <property type="match status" value="1"/>
</dbReference>
<keyword evidence="2" id="KW-0805">Transcription regulation</keyword>
<dbReference type="SUPFAM" id="SSF46785">
    <property type="entry name" value="Winged helix' DNA-binding domain"/>
    <property type="match status" value="1"/>
</dbReference>
<dbReference type="Pfam" id="PF03466">
    <property type="entry name" value="LysR_substrate"/>
    <property type="match status" value="1"/>
</dbReference>
<dbReference type="InterPro" id="IPR000847">
    <property type="entry name" value="LysR_HTH_N"/>
</dbReference>
<dbReference type="SUPFAM" id="SSF53850">
    <property type="entry name" value="Periplasmic binding protein-like II"/>
    <property type="match status" value="1"/>
</dbReference>
<dbReference type="InterPro" id="IPR005119">
    <property type="entry name" value="LysR_subst-bd"/>
</dbReference>
<dbReference type="Gene3D" id="3.40.190.10">
    <property type="entry name" value="Periplasmic binding protein-like II"/>
    <property type="match status" value="2"/>
</dbReference>
<evidence type="ECO:0000259" key="5">
    <source>
        <dbReference type="PROSITE" id="PS50931"/>
    </source>
</evidence>
<protein>
    <submittedName>
        <fullName evidence="6">LysR family transcriptional regulator</fullName>
    </submittedName>
</protein>
<evidence type="ECO:0000256" key="3">
    <source>
        <dbReference type="ARBA" id="ARBA00023125"/>
    </source>
</evidence>
<dbReference type="PRINTS" id="PR00039">
    <property type="entry name" value="HTHLYSR"/>
</dbReference>
<dbReference type="InterPro" id="IPR036388">
    <property type="entry name" value="WH-like_DNA-bd_sf"/>
</dbReference>
<dbReference type="EMBL" id="JBHTMP010000001">
    <property type="protein sequence ID" value="MFD1319783.1"/>
    <property type="molecule type" value="Genomic_DNA"/>
</dbReference>
<organism evidence="6 7">
    <name type="scientific">Micromonospora sonneratiae</name>
    <dbReference type="NCBI Taxonomy" id="1184706"/>
    <lineage>
        <taxon>Bacteria</taxon>
        <taxon>Bacillati</taxon>
        <taxon>Actinomycetota</taxon>
        <taxon>Actinomycetes</taxon>
        <taxon>Micromonosporales</taxon>
        <taxon>Micromonosporaceae</taxon>
        <taxon>Micromonospora</taxon>
    </lineage>
</organism>
<feature type="domain" description="HTH lysR-type" evidence="5">
    <location>
        <begin position="1"/>
        <end position="58"/>
    </location>
</feature>
<gene>
    <name evidence="6" type="ORF">ACFQ4H_01630</name>
</gene>
<dbReference type="InterPro" id="IPR036390">
    <property type="entry name" value="WH_DNA-bd_sf"/>
</dbReference>
<dbReference type="RefSeq" id="WP_377566093.1">
    <property type="nucleotide sequence ID" value="NZ_JBHTMP010000001.1"/>
</dbReference>
<dbReference type="PROSITE" id="PS50931">
    <property type="entry name" value="HTH_LYSR"/>
    <property type="match status" value="1"/>
</dbReference>
<keyword evidence="3" id="KW-0238">DNA-binding</keyword>
<reference evidence="7" key="1">
    <citation type="journal article" date="2019" name="Int. J. Syst. Evol. Microbiol.">
        <title>The Global Catalogue of Microorganisms (GCM) 10K type strain sequencing project: providing services to taxonomists for standard genome sequencing and annotation.</title>
        <authorList>
            <consortium name="The Broad Institute Genomics Platform"/>
            <consortium name="The Broad Institute Genome Sequencing Center for Infectious Disease"/>
            <person name="Wu L."/>
            <person name="Ma J."/>
        </authorList>
    </citation>
    <scope>NUCLEOTIDE SEQUENCE [LARGE SCALE GENOMIC DNA]</scope>
    <source>
        <strain evidence="7">JCM 31037</strain>
    </source>
</reference>
<comment type="similarity">
    <text evidence="1">Belongs to the LysR transcriptional regulatory family.</text>
</comment>
<dbReference type="PANTHER" id="PTHR30126:SF39">
    <property type="entry name" value="HTH-TYPE TRANSCRIPTIONAL REGULATOR CYSL"/>
    <property type="match status" value="1"/>
</dbReference>
<keyword evidence="4" id="KW-0804">Transcription</keyword>
<sequence length="305" mass="33203">MNLHAFRMFYEVIECGSVTKAAERLRVSQPAVTAQLRKLERELGLTLFRPQGRGIAPTEAGRWLADRARVLFALERDIERGAQLIRLGEKGTLRIAATYLPANMLLPGWVANWKRAHPEIDIVLTTSNSREALDRLLHYEADLAVVGGGRPLPAGLRREQVLYDELCFIVSSGHPLAGRNATLERVLAEPIVAREKGSSGRELLAAICQMHGVPAPRIGLQCSGTAETIRAVASGYGTALASALEVRDSVERGEVSRVTVDGVRIENPIGLYLRAGEAPPPAAENFATYIRARRSEGSLPGQSRS</sequence>
<evidence type="ECO:0000256" key="2">
    <source>
        <dbReference type="ARBA" id="ARBA00023015"/>
    </source>
</evidence>
<evidence type="ECO:0000256" key="4">
    <source>
        <dbReference type="ARBA" id="ARBA00023163"/>
    </source>
</evidence>
<evidence type="ECO:0000256" key="1">
    <source>
        <dbReference type="ARBA" id="ARBA00009437"/>
    </source>
</evidence>
<keyword evidence="7" id="KW-1185">Reference proteome</keyword>
<accession>A0ABW3Y7L2</accession>
<dbReference type="Gene3D" id="1.10.10.10">
    <property type="entry name" value="Winged helix-like DNA-binding domain superfamily/Winged helix DNA-binding domain"/>
    <property type="match status" value="1"/>
</dbReference>